<dbReference type="STRING" id="1093900.A0A507B6G9"/>
<evidence type="ECO:0000256" key="1">
    <source>
        <dbReference type="SAM" id="MobiDB-lite"/>
    </source>
</evidence>
<accession>A0A507B6G9</accession>
<keyword evidence="4" id="KW-1185">Reference proteome</keyword>
<evidence type="ECO:0000259" key="2">
    <source>
        <dbReference type="Pfam" id="PF13324"/>
    </source>
</evidence>
<dbReference type="InParanoid" id="A0A507B6G9"/>
<evidence type="ECO:0000313" key="4">
    <source>
        <dbReference type="Proteomes" id="UP000319257"/>
    </source>
</evidence>
<dbReference type="Pfam" id="PF13324">
    <property type="entry name" value="GCIP_N"/>
    <property type="match status" value="1"/>
</dbReference>
<dbReference type="InterPro" id="IPR026907">
    <property type="entry name" value="GCIP-like"/>
</dbReference>
<dbReference type="AlphaFoldDB" id="A0A507B6G9"/>
<feature type="region of interest" description="Disordered" evidence="1">
    <location>
        <begin position="41"/>
        <end position="66"/>
    </location>
</feature>
<dbReference type="InterPro" id="IPR049317">
    <property type="entry name" value="GCIP-like_N"/>
</dbReference>
<dbReference type="Proteomes" id="UP000319257">
    <property type="component" value="Unassembled WGS sequence"/>
</dbReference>
<dbReference type="OrthoDB" id="4088536at2759"/>
<protein>
    <recommendedName>
        <fullName evidence="2">Cyclin-D1-binding protein 1-like N-terminal domain-containing protein</fullName>
    </recommendedName>
</protein>
<dbReference type="RefSeq" id="XP_031000436.1">
    <property type="nucleotide sequence ID" value="XM_031136787.1"/>
</dbReference>
<reference evidence="3 4" key="1">
    <citation type="submission" date="2019-06" db="EMBL/GenBank/DDBJ databases">
        <title>Draft genome sequence of the filamentous fungus Phialemoniopsis curvata isolated from diesel fuel.</title>
        <authorList>
            <person name="Varaljay V.A."/>
            <person name="Lyon W.J."/>
            <person name="Crouch A.L."/>
            <person name="Drake C.E."/>
            <person name="Hollomon J.M."/>
            <person name="Nadeau L.J."/>
            <person name="Nunn H.S."/>
            <person name="Stevenson B.S."/>
            <person name="Bojanowski C.L."/>
            <person name="Crookes-Goodson W.J."/>
        </authorList>
    </citation>
    <scope>NUCLEOTIDE SEQUENCE [LARGE SCALE GENOMIC DNA]</scope>
    <source>
        <strain evidence="3 4">D216</strain>
    </source>
</reference>
<evidence type="ECO:0000313" key="3">
    <source>
        <dbReference type="EMBL" id="TPX18725.1"/>
    </source>
</evidence>
<gene>
    <name evidence="3" type="ORF">E0L32_002582</name>
</gene>
<dbReference type="Gene3D" id="1.20.1410.10">
    <property type="entry name" value="I/LWEQ domain"/>
    <property type="match status" value="1"/>
</dbReference>
<feature type="compositionally biased region" description="Polar residues" evidence="1">
    <location>
        <begin position="48"/>
        <end position="65"/>
    </location>
</feature>
<proteinExistence type="predicted"/>
<dbReference type="GeneID" id="41970029"/>
<dbReference type="GO" id="GO:0005634">
    <property type="term" value="C:nucleus"/>
    <property type="evidence" value="ECO:0007669"/>
    <property type="project" value="TreeGrafter"/>
</dbReference>
<organism evidence="3 4">
    <name type="scientific">Thyridium curvatum</name>
    <dbReference type="NCBI Taxonomy" id="1093900"/>
    <lineage>
        <taxon>Eukaryota</taxon>
        <taxon>Fungi</taxon>
        <taxon>Dikarya</taxon>
        <taxon>Ascomycota</taxon>
        <taxon>Pezizomycotina</taxon>
        <taxon>Sordariomycetes</taxon>
        <taxon>Sordariomycetidae</taxon>
        <taxon>Thyridiales</taxon>
        <taxon>Thyridiaceae</taxon>
        <taxon>Thyridium</taxon>
    </lineage>
</organism>
<name>A0A507B6G9_9PEZI</name>
<feature type="domain" description="Cyclin-D1-binding protein 1-like N-terminal" evidence="2">
    <location>
        <begin position="78"/>
        <end position="226"/>
    </location>
</feature>
<sequence>MASSSESARESELEALNALVDTSIQLVKQLQTVITQITTNKVKKQEAESSSQTTSGATNPETGSSAKPVDALALASDSVSLIRAYSTQISLFIINEPFTPSVISRNLRELIASPIPGLASAVELCAGTRYTNVIRHDLALRCNQVFLQLRGLLERIPRDGKILQAEKKNGGNGDKGSVAATGVLWAACDEVTRFAKLGVDGHLAQKVEQYKETLDDVLEELKEWGEETDEDDDDEVFDDGDDVDDLAGDMASSHLSAQAMLDDLMSSHRHIPSDDPDKIRDRLDSCLKRLRLTTLLYQAIIKRRLKTLPALPAGPDSNVPSRLNEIMPILRKMTERFGDLAAAFYDLSPGQIDNHMDQCFFDAFAASELLAKPWDGQKDGFTDWVLKFQGEIKKSN</sequence>
<comment type="caution">
    <text evidence="3">The sequence shown here is derived from an EMBL/GenBank/DDBJ whole genome shotgun (WGS) entry which is preliminary data.</text>
</comment>
<dbReference type="PANTHER" id="PTHR15492:SF1">
    <property type="entry name" value="CYCLIN-D1-BINDING PROTEIN 1"/>
    <property type="match status" value="1"/>
</dbReference>
<dbReference type="EMBL" id="SKBQ01000010">
    <property type="protein sequence ID" value="TPX18725.1"/>
    <property type="molecule type" value="Genomic_DNA"/>
</dbReference>
<dbReference type="PANTHER" id="PTHR15492">
    <property type="entry name" value="CYCLIN D1-BINDING PROTEIN 1"/>
    <property type="match status" value="1"/>
</dbReference>